<sequence>MMLPSLQCCSWMVLDLFGFRSCGTFWLS</sequence>
<reference evidence="1 2" key="1">
    <citation type="submission" date="2016-03" db="EMBL/GenBank/DDBJ databases">
        <title>EvidentialGene: Evidence-directed Construction of Genes on Genomes.</title>
        <authorList>
            <person name="Gilbert D.G."/>
            <person name="Choi J.-H."/>
            <person name="Mockaitis K."/>
            <person name="Colbourne J."/>
            <person name="Pfrender M."/>
        </authorList>
    </citation>
    <scope>NUCLEOTIDE SEQUENCE [LARGE SCALE GENOMIC DNA]</scope>
    <source>
        <strain evidence="1 2">Xinb3</strain>
        <tissue evidence="1">Complete organism</tissue>
    </source>
</reference>
<comment type="caution">
    <text evidence="1">The sequence shown here is derived from an EMBL/GenBank/DDBJ whole genome shotgun (WGS) entry which is preliminary data.</text>
</comment>
<keyword evidence="2" id="KW-1185">Reference proteome</keyword>
<dbReference type="EMBL" id="LRGB01002459">
    <property type="protein sequence ID" value="KZS07439.1"/>
    <property type="molecule type" value="Genomic_DNA"/>
</dbReference>
<accession>A0A164Q557</accession>
<evidence type="ECO:0000313" key="1">
    <source>
        <dbReference type="EMBL" id="KZS07439.1"/>
    </source>
</evidence>
<protein>
    <submittedName>
        <fullName evidence="1">Uncharacterized protein</fullName>
    </submittedName>
</protein>
<gene>
    <name evidence="1" type="ORF">APZ42_028834</name>
</gene>
<evidence type="ECO:0000313" key="2">
    <source>
        <dbReference type="Proteomes" id="UP000076858"/>
    </source>
</evidence>
<proteinExistence type="predicted"/>
<dbReference type="Proteomes" id="UP000076858">
    <property type="component" value="Unassembled WGS sequence"/>
</dbReference>
<name>A0A164Q557_9CRUS</name>
<dbReference type="AlphaFoldDB" id="A0A164Q557"/>
<organism evidence="1 2">
    <name type="scientific">Daphnia magna</name>
    <dbReference type="NCBI Taxonomy" id="35525"/>
    <lineage>
        <taxon>Eukaryota</taxon>
        <taxon>Metazoa</taxon>
        <taxon>Ecdysozoa</taxon>
        <taxon>Arthropoda</taxon>
        <taxon>Crustacea</taxon>
        <taxon>Branchiopoda</taxon>
        <taxon>Diplostraca</taxon>
        <taxon>Cladocera</taxon>
        <taxon>Anomopoda</taxon>
        <taxon>Daphniidae</taxon>
        <taxon>Daphnia</taxon>
    </lineage>
</organism>